<feature type="compositionally biased region" description="Polar residues" evidence="1">
    <location>
        <begin position="168"/>
        <end position="195"/>
    </location>
</feature>
<keyword evidence="3" id="KW-1185">Reference proteome</keyword>
<name>A0A6A6W8X2_9PEZI</name>
<dbReference type="AlphaFoldDB" id="A0A6A6W8X2"/>
<dbReference type="RefSeq" id="XP_033599992.1">
    <property type="nucleotide sequence ID" value="XM_033741343.1"/>
</dbReference>
<dbReference type="GeneID" id="54482397"/>
<proteinExistence type="predicted"/>
<accession>A0A6A6W8X2</accession>
<sequence length="418" mass="46719">MEGFTPLERPRRSSLNTLPLDAQVLMLQNSPSSTYLISPTSPKSVDQIWDEGVDRIREREKYRDQRLSPAANERRVERGSEATLLDVIAVYQNRISSMAFSPRLASQFSPRMVHSPSFTEAIPEEKEKVRSDSAVSVNEEMQDRERPRTDSRTIPSPQAFATPKESDTSTSTRSARPCSAHSNRAVQRPCSSFSQPIPPPLKTAKSFPAPAPVFDQAERLPRTSSRYALASLSPLPFPPPGPLPSLPTEFQKSTPKLLPSALAPQDSVFSTPFSSRENTPLPSPKDIFYFPTPPTSSHSHHQFVLSSENLASSPPSGSPLEHSPLALMQPIHLVRSAFDDDDDEDEDDSLGDEGLVEKWKKSLQLRRSTRRTPSGDVPVKILSEEKERVLREKREKREHGRKRSWREGCGCFGQADDE</sequence>
<feature type="compositionally biased region" description="Basic and acidic residues" evidence="1">
    <location>
        <begin position="141"/>
        <end position="151"/>
    </location>
</feature>
<feature type="compositionally biased region" description="Polar residues" evidence="1">
    <location>
        <begin position="304"/>
        <end position="315"/>
    </location>
</feature>
<evidence type="ECO:0000313" key="3">
    <source>
        <dbReference type="Proteomes" id="UP000799437"/>
    </source>
</evidence>
<protein>
    <submittedName>
        <fullName evidence="2">Uncharacterized protein</fullName>
    </submittedName>
</protein>
<feature type="region of interest" description="Disordered" evidence="1">
    <location>
        <begin position="230"/>
        <end position="325"/>
    </location>
</feature>
<gene>
    <name evidence="2" type="ORF">EJ05DRAFT_393397</name>
</gene>
<feature type="compositionally biased region" description="Pro residues" evidence="1">
    <location>
        <begin position="235"/>
        <end position="245"/>
    </location>
</feature>
<evidence type="ECO:0000256" key="1">
    <source>
        <dbReference type="SAM" id="MobiDB-lite"/>
    </source>
</evidence>
<dbReference type="Proteomes" id="UP000799437">
    <property type="component" value="Unassembled WGS sequence"/>
</dbReference>
<feature type="compositionally biased region" description="Polar residues" evidence="1">
    <location>
        <begin position="267"/>
        <end position="280"/>
    </location>
</feature>
<organism evidence="2 3">
    <name type="scientific">Pseudovirgaria hyperparasitica</name>
    <dbReference type="NCBI Taxonomy" id="470096"/>
    <lineage>
        <taxon>Eukaryota</taxon>
        <taxon>Fungi</taxon>
        <taxon>Dikarya</taxon>
        <taxon>Ascomycota</taxon>
        <taxon>Pezizomycotina</taxon>
        <taxon>Dothideomycetes</taxon>
        <taxon>Dothideomycetes incertae sedis</taxon>
        <taxon>Acrospermales</taxon>
        <taxon>Acrospermaceae</taxon>
        <taxon>Pseudovirgaria</taxon>
    </lineage>
</organism>
<reference evidence="2" key="1">
    <citation type="journal article" date="2020" name="Stud. Mycol.">
        <title>101 Dothideomycetes genomes: a test case for predicting lifestyles and emergence of pathogens.</title>
        <authorList>
            <person name="Haridas S."/>
            <person name="Albert R."/>
            <person name="Binder M."/>
            <person name="Bloem J."/>
            <person name="Labutti K."/>
            <person name="Salamov A."/>
            <person name="Andreopoulos B."/>
            <person name="Baker S."/>
            <person name="Barry K."/>
            <person name="Bills G."/>
            <person name="Bluhm B."/>
            <person name="Cannon C."/>
            <person name="Castanera R."/>
            <person name="Culley D."/>
            <person name="Daum C."/>
            <person name="Ezra D."/>
            <person name="Gonzalez J."/>
            <person name="Henrissat B."/>
            <person name="Kuo A."/>
            <person name="Liang C."/>
            <person name="Lipzen A."/>
            <person name="Lutzoni F."/>
            <person name="Magnuson J."/>
            <person name="Mondo S."/>
            <person name="Nolan M."/>
            <person name="Ohm R."/>
            <person name="Pangilinan J."/>
            <person name="Park H.-J."/>
            <person name="Ramirez L."/>
            <person name="Alfaro M."/>
            <person name="Sun H."/>
            <person name="Tritt A."/>
            <person name="Yoshinaga Y."/>
            <person name="Zwiers L.-H."/>
            <person name="Turgeon B."/>
            <person name="Goodwin S."/>
            <person name="Spatafora J."/>
            <person name="Crous P."/>
            <person name="Grigoriev I."/>
        </authorList>
    </citation>
    <scope>NUCLEOTIDE SEQUENCE</scope>
    <source>
        <strain evidence="2">CBS 121739</strain>
    </source>
</reference>
<feature type="region of interest" description="Disordered" evidence="1">
    <location>
        <begin position="119"/>
        <end position="206"/>
    </location>
</feature>
<feature type="region of interest" description="Disordered" evidence="1">
    <location>
        <begin position="391"/>
        <end position="418"/>
    </location>
</feature>
<dbReference type="EMBL" id="ML996573">
    <property type="protein sequence ID" value="KAF2757541.1"/>
    <property type="molecule type" value="Genomic_DNA"/>
</dbReference>
<evidence type="ECO:0000313" key="2">
    <source>
        <dbReference type="EMBL" id="KAF2757541.1"/>
    </source>
</evidence>